<dbReference type="Proteomes" id="UP001610990">
    <property type="component" value="Unassembled WGS sequence"/>
</dbReference>
<feature type="compositionally biased region" description="Basic and acidic residues" evidence="1">
    <location>
        <begin position="11"/>
        <end position="24"/>
    </location>
</feature>
<feature type="compositionally biased region" description="Basic and acidic residues" evidence="1">
    <location>
        <begin position="298"/>
        <end position="307"/>
    </location>
</feature>
<comment type="caution">
    <text evidence="2">The sequence shown here is derived from an EMBL/GenBank/DDBJ whole genome shotgun (WGS) entry which is preliminary data.</text>
</comment>
<name>A0ABW7RA16_9ACTN</name>
<organism evidence="2 3">
    <name type="scientific">Streptomyces celluloflavus</name>
    <dbReference type="NCBI Taxonomy" id="58344"/>
    <lineage>
        <taxon>Bacteria</taxon>
        <taxon>Bacillati</taxon>
        <taxon>Actinomycetota</taxon>
        <taxon>Actinomycetes</taxon>
        <taxon>Kitasatosporales</taxon>
        <taxon>Streptomycetaceae</taxon>
        <taxon>Streptomyces</taxon>
    </lineage>
</organism>
<feature type="compositionally biased region" description="Low complexity" evidence="1">
    <location>
        <begin position="119"/>
        <end position="129"/>
    </location>
</feature>
<protein>
    <submittedName>
        <fullName evidence="2">Cellulose-binding protein</fullName>
    </submittedName>
</protein>
<reference evidence="2 3" key="1">
    <citation type="submission" date="2024-10" db="EMBL/GenBank/DDBJ databases">
        <title>The Natural Products Discovery Center: Release of the First 8490 Sequenced Strains for Exploring Actinobacteria Biosynthetic Diversity.</title>
        <authorList>
            <person name="Kalkreuter E."/>
            <person name="Kautsar S.A."/>
            <person name="Yang D."/>
            <person name="Bader C.D."/>
            <person name="Teijaro C.N."/>
            <person name="Fluegel L."/>
            <person name="Davis C.M."/>
            <person name="Simpson J.R."/>
            <person name="Lauterbach L."/>
            <person name="Steele A.D."/>
            <person name="Gui C."/>
            <person name="Meng S."/>
            <person name="Li G."/>
            <person name="Viehrig K."/>
            <person name="Ye F."/>
            <person name="Su P."/>
            <person name="Kiefer A.F."/>
            <person name="Nichols A."/>
            <person name="Cepeda A.J."/>
            <person name="Yan W."/>
            <person name="Fan B."/>
            <person name="Jiang Y."/>
            <person name="Adhikari A."/>
            <person name="Zheng C.-J."/>
            <person name="Schuster L."/>
            <person name="Cowan T.M."/>
            <person name="Smanski M.J."/>
            <person name="Chevrette M.G."/>
            <person name="De Carvalho L.P.S."/>
            <person name="Shen B."/>
        </authorList>
    </citation>
    <scope>NUCLEOTIDE SEQUENCE [LARGE SCALE GENOMIC DNA]</scope>
    <source>
        <strain evidence="2 3">NPDC018013</strain>
    </source>
</reference>
<proteinExistence type="predicted"/>
<gene>
    <name evidence="2" type="ORF">ACH4GP_07840</name>
</gene>
<feature type="compositionally biased region" description="Basic and acidic residues" evidence="1">
    <location>
        <begin position="92"/>
        <end position="118"/>
    </location>
</feature>
<feature type="compositionally biased region" description="Basic and acidic residues" evidence="1">
    <location>
        <begin position="333"/>
        <end position="352"/>
    </location>
</feature>
<evidence type="ECO:0000313" key="3">
    <source>
        <dbReference type="Proteomes" id="UP001610990"/>
    </source>
</evidence>
<dbReference type="EMBL" id="JBIRGH010000003">
    <property type="protein sequence ID" value="MFH8584293.1"/>
    <property type="molecule type" value="Genomic_DNA"/>
</dbReference>
<feature type="region of interest" description="Disordered" evidence="1">
    <location>
        <begin position="1"/>
        <end position="24"/>
    </location>
</feature>
<accession>A0ABW7RA16</accession>
<sequence>MSASVSPHGFETVRGRGYRPDDVDRRVEGLSIDRDSCWERAARLTVLANEMDAELTELRAYLAQLPPQTYESLGQQARLILTTAESEAARLRAEAEEAAEQARDEAAAYADQVRDAADKAAQQQRGAAAEYGRRTDDEARIEGAGQLAAAAEDAEEWRGAAAAAFQEMRRRTTQLVQEQEKQQAEEWDAAGRELAGQEAALEQRITELEAHSEAKLAERQRALAEAEEAARHRQEEAEDSGAEVLAQARVAAERIERATERVLREHDEERDELRAHMAYVRNTLAALTGKAPVVDEDGEKKPARKGDGSGTADGEASGGPDSAPVAAPVDGRAPVDPDKEETLETKLPRVQS</sequence>
<feature type="region of interest" description="Disordered" evidence="1">
    <location>
        <begin position="92"/>
        <end position="137"/>
    </location>
</feature>
<keyword evidence="3" id="KW-1185">Reference proteome</keyword>
<evidence type="ECO:0000313" key="2">
    <source>
        <dbReference type="EMBL" id="MFH8584293.1"/>
    </source>
</evidence>
<feature type="compositionally biased region" description="Basic and acidic residues" evidence="1">
    <location>
        <begin position="219"/>
        <end position="235"/>
    </location>
</feature>
<feature type="region of interest" description="Disordered" evidence="1">
    <location>
        <begin position="285"/>
        <end position="352"/>
    </location>
</feature>
<dbReference type="RefSeq" id="WP_367431780.1">
    <property type="nucleotide sequence ID" value="NZ_CP108413.1"/>
</dbReference>
<feature type="region of interest" description="Disordered" evidence="1">
    <location>
        <begin position="219"/>
        <end position="243"/>
    </location>
</feature>
<evidence type="ECO:0000256" key="1">
    <source>
        <dbReference type="SAM" id="MobiDB-lite"/>
    </source>
</evidence>